<proteinExistence type="inferred from homology"/>
<sequence>MNSTESPKFLTTLIANYTFNDNKIEAHVPFILETITQHQLLSSKNEPTREQQVALHKWCTRINSLLQSKVTNARWAGVCFIKISLKQSEELFVQNLQSWTTSLMVLLTKSEPTFILKEIITALTEIFNKTQNKPELQREITTQQLPRFNTFLIKLSGLNKELLPTILNALSHSVKNFPTIFRPVNDQTQKLCLNILLDDTCYYESELVKMAIECFPRIINFGGKLNMDYWKLTLLKLVGSLNNILDRLFDTIDEEKGISKKLTGFEMPQVSEDYVVAFPILFSRFKCLSECLISLISLPTSSPVQIPVNQILDLLYRVYNIYDVSFVTDSKDKNEYYTLMLGIPSLLINCNKVLSAVTLSVGEHLTRHLRMVSSILLKLLNNSKTRWLLRVSTYNLISLCMQKYGIGLTNFISSSILLSFVIDDIEIIQKSQYDVSINTTVSTNNKKSGKKKESTQITNSDALVSSSGIIYLQTNSDVQCSALEVLKILLKTCGSSISSNKRLSLDNILLSRILLRNISSTYNSSNILHNEENVNIKLYECLLYSIISPSEYQPTILPHALRIFSAGQNSQSIQLRSFCSYALSICDLIFHNRLPPLERTSANISITQQLEHTTIENISQLSYIENNDSGNMAVLDQQPQKTFDIVSEETNSLITEQNTINKLDVNLDKAITVEDSNNALGDDNKSKPNIIEDDNIPTDDKINMQKDKLPQTTSLEMRIENQKKRIRSPSPVGVKEVLSREDKEEDYDHANKSRRMLDTNDSDDDMEIPEIIMESPDSEFEDDE</sequence>
<dbReference type="Proteomes" id="UP000247702">
    <property type="component" value="Unassembled WGS sequence"/>
</dbReference>
<accession>A0A2Z6SEU8</accession>
<feature type="region of interest" description="Disordered" evidence="5">
    <location>
        <begin position="678"/>
        <end position="702"/>
    </location>
</feature>
<dbReference type="InterPro" id="IPR016024">
    <property type="entry name" value="ARM-type_fold"/>
</dbReference>
<dbReference type="GO" id="GO:0005634">
    <property type="term" value="C:nucleus"/>
    <property type="evidence" value="ECO:0007669"/>
    <property type="project" value="UniProtKB-SubCell"/>
</dbReference>
<gene>
    <name evidence="7" type="ORF">RclHR1_00540047</name>
</gene>
<protein>
    <recommendedName>
        <fullName evidence="3">Pre-rRNA-processing protein RIX1</fullName>
    </recommendedName>
</protein>
<evidence type="ECO:0000313" key="8">
    <source>
        <dbReference type="Proteomes" id="UP000247702"/>
    </source>
</evidence>
<evidence type="ECO:0000259" key="6">
    <source>
        <dbReference type="Pfam" id="PF08167"/>
    </source>
</evidence>
<reference evidence="7 8" key="1">
    <citation type="submission" date="2017-11" db="EMBL/GenBank/DDBJ databases">
        <title>The genome of Rhizophagus clarus HR1 reveals common genetic basis of auxotrophy among arbuscular mycorrhizal fungi.</title>
        <authorList>
            <person name="Kobayashi Y."/>
        </authorList>
    </citation>
    <scope>NUCLEOTIDE SEQUENCE [LARGE SCALE GENOMIC DNA]</scope>
    <source>
        <strain evidence="7 8">HR1</strain>
    </source>
</reference>
<evidence type="ECO:0000313" key="7">
    <source>
        <dbReference type="EMBL" id="GBC03937.1"/>
    </source>
</evidence>
<evidence type="ECO:0000256" key="2">
    <source>
        <dbReference type="ARBA" id="ARBA00010511"/>
    </source>
</evidence>
<feature type="domain" description="Pre-rRNA-processing protein RIX1 N-terminal" evidence="6">
    <location>
        <begin position="24"/>
        <end position="199"/>
    </location>
</feature>
<feature type="compositionally biased region" description="Basic and acidic residues" evidence="5">
    <location>
        <begin position="737"/>
        <end position="758"/>
    </location>
</feature>
<comment type="subcellular location">
    <subcellularLocation>
        <location evidence="1">Nucleus</location>
    </subcellularLocation>
</comment>
<keyword evidence="8" id="KW-1185">Reference proteome</keyword>
<comment type="caution">
    <text evidence="7">The sequence shown here is derived from an EMBL/GenBank/DDBJ whole genome shotgun (WGS) entry which is preliminary data.</text>
</comment>
<dbReference type="PANTHER" id="PTHR34105:SF1">
    <property type="entry name" value="PROLINE-, GLUTAMIC ACID- AND LEUCINE-RICH PROTEIN 1"/>
    <property type="match status" value="1"/>
</dbReference>
<name>A0A2Z6SEU8_9GLOM</name>
<feature type="region of interest" description="Disordered" evidence="5">
    <location>
        <begin position="723"/>
        <end position="784"/>
    </location>
</feature>
<dbReference type="InterPro" id="IPR012583">
    <property type="entry name" value="RIX1_N"/>
</dbReference>
<dbReference type="GO" id="GO:0006364">
    <property type="term" value="P:rRNA processing"/>
    <property type="evidence" value="ECO:0007669"/>
    <property type="project" value="TreeGrafter"/>
</dbReference>
<organism evidence="7 8">
    <name type="scientific">Rhizophagus clarus</name>
    <dbReference type="NCBI Taxonomy" id="94130"/>
    <lineage>
        <taxon>Eukaryota</taxon>
        <taxon>Fungi</taxon>
        <taxon>Fungi incertae sedis</taxon>
        <taxon>Mucoromycota</taxon>
        <taxon>Glomeromycotina</taxon>
        <taxon>Glomeromycetes</taxon>
        <taxon>Glomerales</taxon>
        <taxon>Glomeraceae</taxon>
        <taxon>Rhizophagus</taxon>
    </lineage>
</organism>
<dbReference type="AlphaFoldDB" id="A0A2Z6SEU8"/>
<evidence type="ECO:0000256" key="4">
    <source>
        <dbReference type="ARBA" id="ARBA00023242"/>
    </source>
</evidence>
<keyword evidence="4" id="KW-0539">Nucleus</keyword>
<comment type="similarity">
    <text evidence="2">Belongs to the RIX1/PELP1 family.</text>
</comment>
<dbReference type="Pfam" id="PF08167">
    <property type="entry name" value="RIX1"/>
    <property type="match status" value="1"/>
</dbReference>
<dbReference type="SUPFAM" id="SSF48371">
    <property type="entry name" value="ARM repeat"/>
    <property type="match status" value="1"/>
</dbReference>
<evidence type="ECO:0000256" key="3">
    <source>
        <dbReference type="ARBA" id="ARBA00021502"/>
    </source>
</evidence>
<dbReference type="EMBL" id="BEXD01003915">
    <property type="protein sequence ID" value="GBC03937.1"/>
    <property type="molecule type" value="Genomic_DNA"/>
</dbReference>
<dbReference type="STRING" id="94130.A0A2Z6SEU8"/>
<dbReference type="PANTHER" id="PTHR34105">
    <property type="entry name" value="PROLINE-, GLUTAMIC ACID- AND LEUCINE-RICH PROTEIN 1"/>
    <property type="match status" value="1"/>
</dbReference>
<evidence type="ECO:0000256" key="5">
    <source>
        <dbReference type="SAM" id="MobiDB-lite"/>
    </source>
</evidence>
<evidence type="ECO:0000256" key="1">
    <source>
        <dbReference type="ARBA" id="ARBA00004123"/>
    </source>
</evidence>